<protein>
    <submittedName>
        <fullName evidence="2">Uncharacterized protein</fullName>
    </submittedName>
</protein>
<comment type="caution">
    <text evidence="2">The sequence shown here is derived from an EMBL/GenBank/DDBJ whole genome shotgun (WGS) entry which is preliminary data.</text>
</comment>
<dbReference type="Proteomes" id="UP001630127">
    <property type="component" value="Unassembled WGS sequence"/>
</dbReference>
<keyword evidence="1" id="KW-0472">Membrane</keyword>
<accession>A0ABD2YWD5</accession>
<keyword evidence="1" id="KW-1133">Transmembrane helix</keyword>
<name>A0ABD2YWD5_9GENT</name>
<dbReference type="EMBL" id="JBJUIK010000011">
    <property type="protein sequence ID" value="KAL3511626.1"/>
    <property type="molecule type" value="Genomic_DNA"/>
</dbReference>
<evidence type="ECO:0000313" key="2">
    <source>
        <dbReference type="EMBL" id="KAL3511626.1"/>
    </source>
</evidence>
<organism evidence="2 3">
    <name type="scientific">Cinchona calisaya</name>
    <dbReference type="NCBI Taxonomy" id="153742"/>
    <lineage>
        <taxon>Eukaryota</taxon>
        <taxon>Viridiplantae</taxon>
        <taxon>Streptophyta</taxon>
        <taxon>Embryophyta</taxon>
        <taxon>Tracheophyta</taxon>
        <taxon>Spermatophyta</taxon>
        <taxon>Magnoliopsida</taxon>
        <taxon>eudicotyledons</taxon>
        <taxon>Gunneridae</taxon>
        <taxon>Pentapetalae</taxon>
        <taxon>asterids</taxon>
        <taxon>lamiids</taxon>
        <taxon>Gentianales</taxon>
        <taxon>Rubiaceae</taxon>
        <taxon>Cinchonoideae</taxon>
        <taxon>Cinchoneae</taxon>
        <taxon>Cinchona</taxon>
    </lineage>
</organism>
<keyword evidence="3" id="KW-1185">Reference proteome</keyword>
<evidence type="ECO:0000256" key="1">
    <source>
        <dbReference type="SAM" id="Phobius"/>
    </source>
</evidence>
<dbReference type="AlphaFoldDB" id="A0ABD2YWD5"/>
<reference evidence="2 3" key="1">
    <citation type="submission" date="2024-11" db="EMBL/GenBank/DDBJ databases">
        <title>A near-complete genome assembly of Cinchona calisaya.</title>
        <authorList>
            <person name="Lian D.C."/>
            <person name="Zhao X.W."/>
            <person name="Wei L."/>
        </authorList>
    </citation>
    <scope>NUCLEOTIDE SEQUENCE [LARGE SCALE GENOMIC DNA]</scope>
    <source>
        <tissue evidence="2">Nenye</tissue>
    </source>
</reference>
<keyword evidence="1" id="KW-0812">Transmembrane</keyword>
<proteinExistence type="predicted"/>
<gene>
    <name evidence="2" type="ORF">ACH5RR_024343</name>
</gene>
<sequence>MKRVGRREQRNNSDQVNLSFHWELEERHNLSFANCGAENPMSSSSSRGGGGGDSGTRYLWYQYKICNCGKNVIVKIVDSEKPSKGCCILYAKKMSVGFSLGVTQYLERNKVGKEKNGRWDAGFGFRMHKLEEDLKSLKICVLGCIVVVTVLTLC</sequence>
<feature type="transmembrane region" description="Helical" evidence="1">
    <location>
        <begin position="136"/>
        <end position="153"/>
    </location>
</feature>
<evidence type="ECO:0000313" key="3">
    <source>
        <dbReference type="Proteomes" id="UP001630127"/>
    </source>
</evidence>